<feature type="domain" description="Saposin B-type" evidence="3">
    <location>
        <begin position="223"/>
        <end position="303"/>
    </location>
</feature>
<dbReference type="InterPro" id="IPR007856">
    <property type="entry name" value="SapB_1"/>
</dbReference>
<dbReference type="AlphaFoldDB" id="A0A7I8JZ72"/>
<evidence type="ECO:0000259" key="3">
    <source>
        <dbReference type="PROSITE" id="PS50015"/>
    </source>
</evidence>
<dbReference type="GO" id="GO:0006665">
    <property type="term" value="P:sphingolipid metabolic process"/>
    <property type="evidence" value="ECO:0007669"/>
    <property type="project" value="InterPro"/>
</dbReference>
<protein>
    <recommendedName>
        <fullName evidence="3">Saposin B-type domain-containing protein</fullName>
    </recommendedName>
</protein>
<feature type="domain" description="Saposin B-type" evidence="3">
    <location>
        <begin position="122"/>
        <end position="201"/>
    </location>
</feature>
<gene>
    <name evidence="4" type="ORF">SI8410_01001369</name>
</gene>
<dbReference type="PRINTS" id="PR01797">
    <property type="entry name" value="SAPOSIN"/>
</dbReference>
<keyword evidence="5" id="KW-1185">Reference proteome</keyword>
<dbReference type="SUPFAM" id="SSF47862">
    <property type="entry name" value="Saposin"/>
    <property type="match status" value="2"/>
</dbReference>
<dbReference type="PANTHER" id="PTHR11480:SF3">
    <property type="entry name" value="BCDNA.GH08312"/>
    <property type="match status" value="1"/>
</dbReference>
<evidence type="ECO:0000313" key="4">
    <source>
        <dbReference type="EMBL" id="CAA7389291.1"/>
    </source>
</evidence>
<dbReference type="GO" id="GO:0005764">
    <property type="term" value="C:lysosome"/>
    <property type="evidence" value="ECO:0007669"/>
    <property type="project" value="InterPro"/>
</dbReference>
<dbReference type="Pfam" id="PF05184">
    <property type="entry name" value="SapB_1"/>
    <property type="match status" value="1"/>
</dbReference>
<dbReference type="InterPro" id="IPR011001">
    <property type="entry name" value="Saposin-like"/>
</dbReference>
<dbReference type="EMBL" id="LR746264">
    <property type="protein sequence ID" value="CAA7389291.1"/>
    <property type="molecule type" value="Genomic_DNA"/>
</dbReference>
<dbReference type="PANTHER" id="PTHR11480">
    <property type="entry name" value="SAPOSIN-RELATED"/>
    <property type="match status" value="1"/>
</dbReference>
<dbReference type="Gene3D" id="1.10.225.10">
    <property type="entry name" value="Saposin-like"/>
    <property type="match status" value="2"/>
</dbReference>
<evidence type="ECO:0000256" key="1">
    <source>
        <dbReference type="ARBA" id="ARBA00023157"/>
    </source>
</evidence>
<evidence type="ECO:0000313" key="5">
    <source>
        <dbReference type="Proteomes" id="UP000663760"/>
    </source>
</evidence>
<keyword evidence="1" id="KW-1015">Disulfide bond</keyword>
<dbReference type="GO" id="GO:0016020">
    <property type="term" value="C:membrane"/>
    <property type="evidence" value="ECO:0007669"/>
    <property type="project" value="GOC"/>
</dbReference>
<organism evidence="4 5">
    <name type="scientific">Spirodela intermedia</name>
    <name type="common">Intermediate duckweed</name>
    <dbReference type="NCBI Taxonomy" id="51605"/>
    <lineage>
        <taxon>Eukaryota</taxon>
        <taxon>Viridiplantae</taxon>
        <taxon>Streptophyta</taxon>
        <taxon>Embryophyta</taxon>
        <taxon>Tracheophyta</taxon>
        <taxon>Spermatophyta</taxon>
        <taxon>Magnoliopsida</taxon>
        <taxon>Liliopsida</taxon>
        <taxon>Araceae</taxon>
        <taxon>Lemnoideae</taxon>
        <taxon>Spirodela</taxon>
    </lineage>
</organism>
<dbReference type="PROSITE" id="PS50015">
    <property type="entry name" value="SAP_B"/>
    <property type="match status" value="2"/>
</dbReference>
<dbReference type="SMART" id="SM00741">
    <property type="entry name" value="SapB"/>
    <property type="match status" value="2"/>
</dbReference>
<accession>A0A7I8JZ72</accession>
<dbReference type="Proteomes" id="UP000663760">
    <property type="component" value="Chromosome 1"/>
</dbReference>
<sequence length="321" mass="35036">MACLLSTTSKLPRLFAHQTARHGRYFSCDGSDGPGCLSGPPPGSGLCMALSMRPGSADPFNPGFAWEERGVLCCAGPSRIMKLRAEVLPLLLLLIVCCDGRSLGTSDFPETAAENRGAYEMNRRMCMVCEQFMGQVVEYLKENKTQAEVLEIFHKTCLRLPSFRQQCTILVDYYAPLFFLEVALVSPHDFCRKVSLCEDIAPPPPARSMSLPAASAPLDTLSGERLCYLCHRAISKVLNKLKDPGTELTIVEGLVKCCIVTDHFSQKCQNLIFQYGPVILVSAVRILERANVCVTLHACGGNKTATAAPLFSPAELPSRDA</sequence>
<name>A0A7I8JZ72_SPIIN</name>
<evidence type="ECO:0000256" key="2">
    <source>
        <dbReference type="ARBA" id="ARBA00023180"/>
    </source>
</evidence>
<dbReference type="InterPro" id="IPR008373">
    <property type="entry name" value="Saposin"/>
</dbReference>
<proteinExistence type="predicted"/>
<keyword evidence="2" id="KW-0325">Glycoprotein</keyword>
<dbReference type="OrthoDB" id="69496at2759"/>
<reference evidence="4" key="1">
    <citation type="submission" date="2020-02" db="EMBL/GenBank/DDBJ databases">
        <authorList>
            <person name="Scholz U."/>
            <person name="Mascher M."/>
            <person name="Fiebig A."/>
        </authorList>
    </citation>
    <scope>NUCLEOTIDE SEQUENCE</scope>
</reference>
<dbReference type="InterPro" id="IPR051428">
    <property type="entry name" value="Sphingo_Act-Surfact_Prot"/>
</dbReference>
<dbReference type="InterPro" id="IPR008139">
    <property type="entry name" value="SaposinB_dom"/>
</dbReference>